<keyword evidence="1" id="KW-0489">Methyltransferase</keyword>
<dbReference type="GO" id="GO:0008168">
    <property type="term" value="F:methyltransferase activity"/>
    <property type="evidence" value="ECO:0007669"/>
    <property type="project" value="UniProtKB-KW"/>
</dbReference>
<name>A0A6I6LB53_9SPHN</name>
<proteinExistence type="predicted"/>
<evidence type="ECO:0000313" key="1">
    <source>
        <dbReference type="EMBL" id="QGY81317.1"/>
    </source>
</evidence>
<sequence>MTKRTCKICSSTEILKYCVQQNLVYDCCDSCFYCEKRPEYTSVDADYVASQAMYYENPDLDPFLEPSSVLDEKMKYRINLAAAYLKENDRVIEIGPGRGSFLAWLRSEGYSCTACEQSVVLTKELRDKGFDVIEGEFERLNFKSQYNLVFSFHIIEHVTSPLAHLEQAFKVTRPGGHLVLATPNSASWQQRLLPLLSANFDTAHLHVFSKRSLKLLGEKSGWIHVHDFTFENVSGWLRLFSKLFRRIKGENESMTAGKYANLGATSGSMNKLILLFSFISGPFRRIQAAVGGGSEVFIVLRKPGNGMGE</sequence>
<dbReference type="Gene3D" id="3.40.50.150">
    <property type="entry name" value="Vaccinia Virus protein VP39"/>
    <property type="match status" value="1"/>
</dbReference>
<dbReference type="SUPFAM" id="SSF53335">
    <property type="entry name" value="S-adenosyl-L-methionine-dependent methyltransferases"/>
    <property type="match status" value="1"/>
</dbReference>
<organism evidence="1 2">
    <name type="scientific">Sphingorhabdus lacus</name>
    <dbReference type="NCBI Taxonomy" id="392610"/>
    <lineage>
        <taxon>Bacteria</taxon>
        <taxon>Pseudomonadati</taxon>
        <taxon>Pseudomonadota</taxon>
        <taxon>Alphaproteobacteria</taxon>
        <taxon>Sphingomonadales</taxon>
        <taxon>Sphingomonadaceae</taxon>
        <taxon>Sphingorhabdus</taxon>
    </lineage>
</organism>
<dbReference type="CDD" id="cd02440">
    <property type="entry name" value="AdoMet_MTases"/>
    <property type="match status" value="1"/>
</dbReference>
<dbReference type="Proteomes" id="UP000428803">
    <property type="component" value="Chromosome"/>
</dbReference>
<dbReference type="EMBL" id="CP035733">
    <property type="protein sequence ID" value="QGY81317.1"/>
    <property type="molecule type" value="Genomic_DNA"/>
</dbReference>
<dbReference type="OrthoDB" id="9777638at2"/>
<protein>
    <submittedName>
        <fullName evidence="1">Class I SAM-dependent methyltransferase</fullName>
    </submittedName>
</protein>
<reference evidence="2" key="1">
    <citation type="submission" date="2019-01" db="EMBL/GenBank/DDBJ databases">
        <title>Sphingorhabdus lacus sp.nov., isolated from an oligotrophic freshwater lake.</title>
        <authorList>
            <person name="Park M."/>
        </authorList>
    </citation>
    <scope>NUCLEOTIDE SEQUENCE [LARGE SCALE GENOMIC DNA]</scope>
    <source>
        <strain evidence="2">IMCC1753</strain>
    </source>
</reference>
<dbReference type="GO" id="GO:0032259">
    <property type="term" value="P:methylation"/>
    <property type="evidence" value="ECO:0007669"/>
    <property type="project" value="UniProtKB-KW"/>
</dbReference>
<keyword evidence="2" id="KW-1185">Reference proteome</keyword>
<gene>
    <name evidence="1" type="ORF">EUU25_12235</name>
</gene>
<dbReference type="InterPro" id="IPR029063">
    <property type="entry name" value="SAM-dependent_MTases_sf"/>
</dbReference>
<keyword evidence="1" id="KW-0808">Transferase</keyword>
<dbReference type="PANTHER" id="PTHR43861">
    <property type="entry name" value="TRANS-ACONITATE 2-METHYLTRANSFERASE-RELATED"/>
    <property type="match status" value="1"/>
</dbReference>
<dbReference type="KEGG" id="slaa:EUU25_12235"/>
<evidence type="ECO:0000313" key="2">
    <source>
        <dbReference type="Proteomes" id="UP000428803"/>
    </source>
</evidence>
<accession>A0A6I6LB53</accession>
<dbReference type="Pfam" id="PF13489">
    <property type="entry name" value="Methyltransf_23"/>
    <property type="match status" value="1"/>
</dbReference>
<dbReference type="AlphaFoldDB" id="A0A6I6LB53"/>
<dbReference type="PANTHER" id="PTHR43861:SF6">
    <property type="entry name" value="METHYLTRANSFERASE TYPE 11"/>
    <property type="match status" value="1"/>
</dbReference>